<keyword evidence="4" id="KW-1185">Reference proteome</keyword>
<evidence type="ECO:0000259" key="2">
    <source>
        <dbReference type="Pfam" id="PF16561"/>
    </source>
</evidence>
<dbReference type="OrthoDB" id="9803578at2"/>
<feature type="domain" description="AMP-activated protein kinase glycogen-binding" evidence="2">
    <location>
        <begin position="197"/>
        <end position="265"/>
    </location>
</feature>
<dbReference type="Gene3D" id="2.60.40.10">
    <property type="entry name" value="Immunoglobulins"/>
    <property type="match status" value="1"/>
</dbReference>
<evidence type="ECO:0000313" key="3">
    <source>
        <dbReference type="EMBL" id="RWX55541.1"/>
    </source>
</evidence>
<organism evidence="3 4">
    <name type="scientific">Photobacterium chitinilyticum</name>
    <dbReference type="NCBI Taxonomy" id="2485123"/>
    <lineage>
        <taxon>Bacteria</taxon>
        <taxon>Pseudomonadati</taxon>
        <taxon>Pseudomonadota</taxon>
        <taxon>Gammaproteobacteria</taxon>
        <taxon>Vibrionales</taxon>
        <taxon>Vibrionaceae</taxon>
        <taxon>Photobacterium</taxon>
    </lineage>
</organism>
<keyword evidence="1" id="KW-0472">Membrane</keyword>
<feature type="transmembrane region" description="Helical" evidence="1">
    <location>
        <begin position="26"/>
        <end position="45"/>
    </location>
</feature>
<accession>A0A444JR16</accession>
<evidence type="ECO:0000256" key="1">
    <source>
        <dbReference type="SAM" id="Phobius"/>
    </source>
</evidence>
<reference evidence="3 4" key="1">
    <citation type="submission" date="2018-11" db="EMBL/GenBank/DDBJ databases">
        <title>Photobacterium sp. BEI247 sp. nov., a marine bacterium isolated from Yongle Blue Hole in the South China Sea.</title>
        <authorList>
            <person name="Wang X."/>
        </authorList>
    </citation>
    <scope>NUCLEOTIDE SEQUENCE [LARGE SCALE GENOMIC DNA]</scope>
    <source>
        <strain evidence="4">BEI247</strain>
    </source>
</reference>
<sequence length="513" mass="56877">MVILNNRNNNRLWLNMINKNRALRRFIGGVSATLLLVMIGCNSYINPGSTISACSSVAGTWELIADTDNSQCGGSGKKETMVFTVTQEGCELSNNYGATGTIDGTDVKWNVPPWSIDGGVATYLAATAKIQNQKIEGRYDWKWSDGNTECSGITKINGTILATVNVASIQSGVQEKNSMLSPREGTIAHTFSLTAPDAKTVYLAGEMSDWQDNVFEMQRGENNNWSLTLYLPQGAWQYKFVVDGQWIYDKSNPKTTDDGFDGLNSVIVLGKELAELSVNSNIPHGSVINSDFDSKALGENSPFTVYLPPGYSEDSHKSYPLLLLLHGYGSDQNQWVRDGKVQNFMDNLVHAGAIEPFIIVMPYGDKSQYVNNREIHIMEELIPYVRGQYRIKLGKKFTAISGGSMGGFGALYLAHRHQDVFGLSVPLSGYFDLSYYPEFQSEKITMEPELYIYCGTNDHISFSGNESLVKLLKNEGVDFTYKTAPGGHTWRYWNGITTDFLTVASDFFSKQTL</sequence>
<dbReference type="InterPro" id="IPR014756">
    <property type="entry name" value="Ig_E-set"/>
</dbReference>
<dbReference type="Pfam" id="PF16561">
    <property type="entry name" value="AMPK1_CBM"/>
    <property type="match status" value="1"/>
</dbReference>
<dbReference type="PANTHER" id="PTHR48098:SF1">
    <property type="entry name" value="DIACYLGLYCEROL ACYLTRANSFERASE_MYCOLYLTRANSFERASE AG85A"/>
    <property type="match status" value="1"/>
</dbReference>
<comment type="caution">
    <text evidence="3">The sequence shown here is derived from an EMBL/GenBank/DDBJ whole genome shotgun (WGS) entry which is preliminary data.</text>
</comment>
<dbReference type="InterPro" id="IPR013783">
    <property type="entry name" value="Ig-like_fold"/>
</dbReference>
<dbReference type="Pfam" id="PF00756">
    <property type="entry name" value="Esterase"/>
    <property type="match status" value="1"/>
</dbReference>
<dbReference type="SUPFAM" id="SSF53474">
    <property type="entry name" value="alpha/beta-Hydrolases"/>
    <property type="match status" value="1"/>
</dbReference>
<dbReference type="InterPro" id="IPR029058">
    <property type="entry name" value="AB_hydrolase_fold"/>
</dbReference>
<keyword evidence="1" id="KW-0812">Transmembrane</keyword>
<dbReference type="PANTHER" id="PTHR48098">
    <property type="entry name" value="ENTEROCHELIN ESTERASE-RELATED"/>
    <property type="match status" value="1"/>
</dbReference>
<dbReference type="Gene3D" id="3.40.50.1820">
    <property type="entry name" value="alpha/beta hydrolase"/>
    <property type="match status" value="1"/>
</dbReference>
<dbReference type="GO" id="GO:0016747">
    <property type="term" value="F:acyltransferase activity, transferring groups other than amino-acyl groups"/>
    <property type="evidence" value="ECO:0007669"/>
    <property type="project" value="TreeGrafter"/>
</dbReference>
<dbReference type="SUPFAM" id="SSF81296">
    <property type="entry name" value="E set domains"/>
    <property type="match status" value="1"/>
</dbReference>
<proteinExistence type="predicted"/>
<dbReference type="CDD" id="cd02859">
    <property type="entry name" value="E_set_AMPKbeta_like_N"/>
    <property type="match status" value="1"/>
</dbReference>
<dbReference type="Proteomes" id="UP000287563">
    <property type="component" value="Unassembled WGS sequence"/>
</dbReference>
<dbReference type="EMBL" id="RJLM01000003">
    <property type="protein sequence ID" value="RWX55541.1"/>
    <property type="molecule type" value="Genomic_DNA"/>
</dbReference>
<evidence type="ECO:0000313" key="4">
    <source>
        <dbReference type="Proteomes" id="UP000287563"/>
    </source>
</evidence>
<name>A0A444JR16_9GAMM</name>
<dbReference type="InterPro" id="IPR032640">
    <property type="entry name" value="AMPK1_CBM"/>
</dbReference>
<dbReference type="InterPro" id="IPR000801">
    <property type="entry name" value="Esterase-like"/>
</dbReference>
<dbReference type="InterPro" id="IPR050583">
    <property type="entry name" value="Mycobacterial_A85_antigen"/>
</dbReference>
<dbReference type="AlphaFoldDB" id="A0A444JR16"/>
<keyword evidence="1" id="KW-1133">Transmembrane helix</keyword>
<gene>
    <name evidence="3" type="ORF">EDI28_09245</name>
</gene>
<protein>
    <recommendedName>
        <fullName evidence="2">AMP-activated protein kinase glycogen-binding domain-containing protein</fullName>
    </recommendedName>
</protein>